<dbReference type="InterPro" id="IPR015590">
    <property type="entry name" value="Aldehyde_DH_dom"/>
</dbReference>
<name>A0ABP1E7E6_9APHY</name>
<organism evidence="7 8">
    <name type="scientific">Somion occarium</name>
    <dbReference type="NCBI Taxonomy" id="3059160"/>
    <lineage>
        <taxon>Eukaryota</taxon>
        <taxon>Fungi</taxon>
        <taxon>Dikarya</taxon>
        <taxon>Basidiomycota</taxon>
        <taxon>Agaricomycotina</taxon>
        <taxon>Agaricomycetes</taxon>
        <taxon>Polyporales</taxon>
        <taxon>Cerrenaceae</taxon>
        <taxon>Somion</taxon>
    </lineage>
</organism>
<dbReference type="PANTHER" id="PTHR42986:SF1">
    <property type="entry name" value="BENZALDEHYDE DEHYDROGENASE YFMT"/>
    <property type="match status" value="1"/>
</dbReference>
<dbReference type="Proteomes" id="UP001497453">
    <property type="component" value="Chromosome 8"/>
</dbReference>
<evidence type="ECO:0000256" key="4">
    <source>
        <dbReference type="PROSITE-ProRule" id="PRU10007"/>
    </source>
</evidence>
<accession>A0ABP1E7E6</accession>
<dbReference type="PROSITE" id="PS00687">
    <property type="entry name" value="ALDEHYDE_DEHYDR_GLU"/>
    <property type="match status" value="1"/>
</dbReference>
<dbReference type="SUPFAM" id="SSF53720">
    <property type="entry name" value="ALDH-like"/>
    <property type="match status" value="1"/>
</dbReference>
<sequence length="522" mass="56196">MRRAYIIRTERTHPWQDMKRSSATSHCHTMTENSDLPFTSLLIDGQYYPASSAKSFSVRNPYTNNIVGYAASATSQDCTNALTSAGRAFPSWEATPHSQRRDIFLKAADLVSTTRYKEKITKAMREETAATDSMVFMNIRRVGEQLKDAAGLVSGLKGETFASALPEGYVVVQRRAMGVIFAISPWNVPVILTIRAVAVPIICGNTVVLKCSEKSPRSQSIVAELLKEAGLPPGVLNFVSMDRQDAPELTAEIIAHPLVRKINFTGSDGVGKIIAAEAAKYLKPCVFELGGKAPVVVLDDADMEKAARAIASSTVLHSGQLCMSTERVIIQRQISTILIPALIKLLSSVKAGDPLTDREAKLSALFTEDSARNVISMIEEANAAGATVLLGDVKRDGAVVQPHILNGVKPGMRLWDKECFGPVIVIAVADTLDEIVDLANASSYSLMAGLWTRDVNVALGVAARIRAGCTNINGPTVHVEPQRGYAGLGGASGYGHFDVDNFTDARMVVVHPSEERAYPVVG</sequence>
<dbReference type="InterPro" id="IPR016162">
    <property type="entry name" value="Ald_DH_N"/>
</dbReference>
<reference evidence="8" key="1">
    <citation type="submission" date="2024-04" db="EMBL/GenBank/DDBJ databases">
        <authorList>
            <person name="Shaw F."/>
            <person name="Minotto A."/>
        </authorList>
    </citation>
    <scope>NUCLEOTIDE SEQUENCE [LARGE SCALE GENOMIC DNA]</scope>
</reference>
<dbReference type="InterPro" id="IPR016163">
    <property type="entry name" value="Ald_DH_C"/>
</dbReference>
<keyword evidence="3" id="KW-0520">NAD</keyword>
<feature type="domain" description="Aldehyde dehydrogenase" evidence="6">
    <location>
        <begin position="50"/>
        <end position="502"/>
    </location>
</feature>
<dbReference type="Pfam" id="PF00171">
    <property type="entry name" value="Aldedh"/>
    <property type="match status" value="1"/>
</dbReference>
<protein>
    <recommendedName>
        <fullName evidence="6">Aldehyde dehydrogenase domain-containing protein</fullName>
    </recommendedName>
</protein>
<evidence type="ECO:0000256" key="5">
    <source>
        <dbReference type="RuleBase" id="RU003345"/>
    </source>
</evidence>
<keyword evidence="2 5" id="KW-0560">Oxidoreductase</keyword>
<evidence type="ECO:0000256" key="1">
    <source>
        <dbReference type="ARBA" id="ARBA00009986"/>
    </source>
</evidence>
<dbReference type="Gene3D" id="3.40.605.10">
    <property type="entry name" value="Aldehyde Dehydrogenase, Chain A, domain 1"/>
    <property type="match status" value="1"/>
</dbReference>
<dbReference type="InterPro" id="IPR029510">
    <property type="entry name" value="Ald_DH_CS_GLU"/>
</dbReference>
<evidence type="ECO:0000313" key="7">
    <source>
        <dbReference type="EMBL" id="CAL1715139.1"/>
    </source>
</evidence>
<dbReference type="EMBL" id="OZ037951">
    <property type="protein sequence ID" value="CAL1715139.1"/>
    <property type="molecule type" value="Genomic_DNA"/>
</dbReference>
<comment type="similarity">
    <text evidence="1 5">Belongs to the aldehyde dehydrogenase family.</text>
</comment>
<feature type="active site" evidence="4">
    <location>
        <position position="288"/>
    </location>
</feature>
<keyword evidence="8" id="KW-1185">Reference proteome</keyword>
<gene>
    <name evidence="7" type="ORF">GFSPODELE1_LOCUS10081</name>
</gene>
<evidence type="ECO:0000256" key="2">
    <source>
        <dbReference type="ARBA" id="ARBA00023002"/>
    </source>
</evidence>
<dbReference type="InterPro" id="IPR016161">
    <property type="entry name" value="Ald_DH/histidinol_DH"/>
</dbReference>
<dbReference type="PANTHER" id="PTHR42986">
    <property type="entry name" value="BENZALDEHYDE DEHYDROGENASE YFMT"/>
    <property type="match status" value="1"/>
</dbReference>
<evidence type="ECO:0000313" key="8">
    <source>
        <dbReference type="Proteomes" id="UP001497453"/>
    </source>
</evidence>
<dbReference type="Gene3D" id="3.40.309.10">
    <property type="entry name" value="Aldehyde Dehydrogenase, Chain A, domain 2"/>
    <property type="match status" value="1"/>
</dbReference>
<proteinExistence type="inferred from homology"/>
<evidence type="ECO:0000259" key="6">
    <source>
        <dbReference type="Pfam" id="PF00171"/>
    </source>
</evidence>
<evidence type="ECO:0000256" key="3">
    <source>
        <dbReference type="ARBA" id="ARBA00023027"/>
    </source>
</evidence>